<dbReference type="EMBL" id="LLXL01004653">
    <property type="protein sequence ID" value="PKK57194.1"/>
    <property type="molecule type" value="Genomic_DNA"/>
</dbReference>
<dbReference type="Proteomes" id="UP000233469">
    <property type="component" value="Unassembled WGS sequence"/>
</dbReference>
<keyword evidence="1" id="KW-0812">Transmembrane</keyword>
<reference evidence="2 3" key="2">
    <citation type="submission" date="2017-10" db="EMBL/GenBank/DDBJ databases">
        <title>Extensive intraspecific genome diversity in a model arbuscular mycorrhizal fungus.</title>
        <authorList>
            <person name="Chen E.C.H."/>
            <person name="Morin E."/>
            <person name="Baudet D."/>
            <person name="Noel J."/>
            <person name="Ndikumana S."/>
            <person name="Charron P."/>
            <person name="St-Onge C."/>
            <person name="Giorgi J."/>
            <person name="Grigoriev I.V."/>
            <person name="Roux C."/>
            <person name="Martin F.M."/>
            <person name="Corradi N."/>
        </authorList>
    </citation>
    <scope>NUCLEOTIDE SEQUENCE [LARGE SCALE GENOMIC DNA]</scope>
    <source>
        <strain evidence="2 3">C2</strain>
    </source>
</reference>
<feature type="transmembrane region" description="Helical" evidence="1">
    <location>
        <begin position="61"/>
        <end position="84"/>
    </location>
</feature>
<evidence type="ECO:0000256" key="1">
    <source>
        <dbReference type="SAM" id="Phobius"/>
    </source>
</evidence>
<name>A0A2N1M6C0_9GLOM</name>
<evidence type="ECO:0000313" key="3">
    <source>
        <dbReference type="Proteomes" id="UP000233469"/>
    </source>
</evidence>
<keyword evidence="1" id="KW-1133">Transmembrane helix</keyword>
<sequence>MALSIIQVIPTKGGYQSFGFGLRTLTSQTLVGFLDVRVFFCRSASWVLNFPNSERYHDRYVGWECGFVLCVGSLFFAGISWFWLWVLDLVSVDPEIQLLWQCNSARNLVLLALGFEVEFGSGIEFNFGLGFSKIQAELSWRESSSVFRSTFWLRAYSSLGGMFTK</sequence>
<protein>
    <submittedName>
        <fullName evidence="2">Uncharacterized protein</fullName>
    </submittedName>
</protein>
<evidence type="ECO:0000313" key="2">
    <source>
        <dbReference type="EMBL" id="PKK57194.1"/>
    </source>
</evidence>
<comment type="caution">
    <text evidence="2">The sequence shown here is derived from an EMBL/GenBank/DDBJ whole genome shotgun (WGS) entry which is preliminary data.</text>
</comment>
<dbReference type="VEuPathDB" id="FungiDB:FUN_005585"/>
<organism evidence="2 3">
    <name type="scientific">Rhizophagus irregularis</name>
    <dbReference type="NCBI Taxonomy" id="588596"/>
    <lineage>
        <taxon>Eukaryota</taxon>
        <taxon>Fungi</taxon>
        <taxon>Fungi incertae sedis</taxon>
        <taxon>Mucoromycota</taxon>
        <taxon>Glomeromycotina</taxon>
        <taxon>Glomeromycetes</taxon>
        <taxon>Glomerales</taxon>
        <taxon>Glomeraceae</taxon>
        <taxon>Rhizophagus</taxon>
    </lineage>
</organism>
<gene>
    <name evidence="2" type="ORF">RhiirC2_721381</name>
</gene>
<accession>A0A2N1M6C0</accession>
<keyword evidence="1" id="KW-0472">Membrane</keyword>
<reference evidence="2 3" key="1">
    <citation type="submission" date="2016-04" db="EMBL/GenBank/DDBJ databases">
        <title>Genome analyses suggest a sexual origin of heterokaryosis in a supposedly ancient asexual fungus.</title>
        <authorList>
            <person name="Ropars J."/>
            <person name="Sedzielewska K."/>
            <person name="Noel J."/>
            <person name="Charron P."/>
            <person name="Farinelli L."/>
            <person name="Marton T."/>
            <person name="Kruger M."/>
            <person name="Pelin A."/>
            <person name="Brachmann A."/>
            <person name="Corradi N."/>
        </authorList>
    </citation>
    <scope>NUCLEOTIDE SEQUENCE [LARGE SCALE GENOMIC DNA]</scope>
    <source>
        <strain evidence="2 3">C2</strain>
    </source>
</reference>
<proteinExistence type="predicted"/>
<dbReference type="AlphaFoldDB" id="A0A2N1M6C0"/>